<dbReference type="Gene3D" id="3.90.550.10">
    <property type="entry name" value="Spore Coat Polysaccharide Biosynthesis Protein SpsA, Chain A"/>
    <property type="match status" value="1"/>
</dbReference>
<name>A0ABP7R7M0_9SPHI</name>
<reference evidence="3" key="1">
    <citation type="journal article" date="2019" name="Int. J. Syst. Evol. Microbiol.">
        <title>The Global Catalogue of Microorganisms (GCM) 10K type strain sequencing project: providing services to taxonomists for standard genome sequencing and annotation.</title>
        <authorList>
            <consortium name="The Broad Institute Genomics Platform"/>
            <consortium name="The Broad Institute Genome Sequencing Center for Infectious Disease"/>
            <person name="Wu L."/>
            <person name="Ma J."/>
        </authorList>
    </citation>
    <scope>NUCLEOTIDE SEQUENCE [LARGE SCALE GENOMIC DNA]</scope>
    <source>
        <strain evidence="3">JCM 16601</strain>
    </source>
</reference>
<dbReference type="CDD" id="cd06433">
    <property type="entry name" value="GT_2_WfgS_like"/>
    <property type="match status" value="1"/>
</dbReference>
<organism evidence="2 3">
    <name type="scientific">Mucilaginibacter dorajii</name>
    <dbReference type="NCBI Taxonomy" id="692994"/>
    <lineage>
        <taxon>Bacteria</taxon>
        <taxon>Pseudomonadati</taxon>
        <taxon>Bacteroidota</taxon>
        <taxon>Sphingobacteriia</taxon>
        <taxon>Sphingobacteriales</taxon>
        <taxon>Sphingobacteriaceae</taxon>
        <taxon>Mucilaginibacter</taxon>
    </lineage>
</organism>
<accession>A0ABP7R7M0</accession>
<dbReference type="Pfam" id="PF00535">
    <property type="entry name" value="Glycos_transf_2"/>
    <property type="match status" value="1"/>
</dbReference>
<gene>
    <name evidence="2" type="ORF">GCM10022210_54730</name>
</gene>
<sequence>MEKQLYLKHKPKVTIITIAYNAAATIELTILSVLGQTYQNLEYIIIDGGSTDGTQKVIEKYKGKLAKYISEPDKGIADGFNKGIAMATGHWIGMINADDWYTPNAVEVMMHSISKDDDVCCGNIMLVGANEIERQKKSKVSWLNFGMYIMHPTCFIKKGVYLQVGGYDTGLKIAMDFDMFLRIKRNGFKIKHVDEVVAYMRLDGVSNDTVKMHREELSVMRRHLNGLNYYCSYLFNYLNRLRWRYFYKDPLRNLANS</sequence>
<dbReference type="InterPro" id="IPR029044">
    <property type="entry name" value="Nucleotide-diphossugar_trans"/>
</dbReference>
<protein>
    <submittedName>
        <fullName evidence="2">Glycosyltransferase family 2 protein</fullName>
    </submittedName>
</protein>
<dbReference type="SUPFAM" id="SSF53448">
    <property type="entry name" value="Nucleotide-diphospho-sugar transferases"/>
    <property type="match status" value="1"/>
</dbReference>
<evidence type="ECO:0000313" key="3">
    <source>
        <dbReference type="Proteomes" id="UP001500742"/>
    </source>
</evidence>
<dbReference type="PANTHER" id="PTHR43685">
    <property type="entry name" value="GLYCOSYLTRANSFERASE"/>
    <property type="match status" value="1"/>
</dbReference>
<dbReference type="InterPro" id="IPR001173">
    <property type="entry name" value="Glyco_trans_2-like"/>
</dbReference>
<proteinExistence type="predicted"/>
<dbReference type="RefSeq" id="WP_259096744.1">
    <property type="nucleotide sequence ID" value="NZ_BAAAZC010000052.1"/>
</dbReference>
<dbReference type="PANTHER" id="PTHR43685:SF2">
    <property type="entry name" value="GLYCOSYLTRANSFERASE 2-LIKE DOMAIN-CONTAINING PROTEIN"/>
    <property type="match status" value="1"/>
</dbReference>
<evidence type="ECO:0000259" key="1">
    <source>
        <dbReference type="Pfam" id="PF00535"/>
    </source>
</evidence>
<keyword evidence="3" id="KW-1185">Reference proteome</keyword>
<dbReference type="InterPro" id="IPR050834">
    <property type="entry name" value="Glycosyltransf_2"/>
</dbReference>
<dbReference type="EMBL" id="BAAAZC010000052">
    <property type="protein sequence ID" value="GAA3993721.1"/>
    <property type="molecule type" value="Genomic_DNA"/>
</dbReference>
<comment type="caution">
    <text evidence="2">The sequence shown here is derived from an EMBL/GenBank/DDBJ whole genome shotgun (WGS) entry which is preliminary data.</text>
</comment>
<dbReference type="Proteomes" id="UP001500742">
    <property type="component" value="Unassembled WGS sequence"/>
</dbReference>
<feature type="domain" description="Glycosyltransferase 2-like" evidence="1">
    <location>
        <begin position="14"/>
        <end position="148"/>
    </location>
</feature>
<evidence type="ECO:0000313" key="2">
    <source>
        <dbReference type="EMBL" id="GAA3993721.1"/>
    </source>
</evidence>